<evidence type="ECO:0000256" key="1">
    <source>
        <dbReference type="ARBA" id="ARBA00017891"/>
    </source>
</evidence>
<dbReference type="SUPFAM" id="SSF54980">
    <property type="entry name" value="EF-G C-terminal domain-like"/>
    <property type="match status" value="1"/>
</dbReference>
<dbReference type="PANTHER" id="PTHR42908">
    <property type="entry name" value="TRANSLATION ELONGATION FACTOR-RELATED"/>
    <property type="match status" value="1"/>
</dbReference>
<feature type="domain" description="Elongation factor EFG" evidence="6">
    <location>
        <begin position="252"/>
        <end position="342"/>
    </location>
</feature>
<accession>A0A7S4K7W4</accession>
<dbReference type="Pfam" id="PF00679">
    <property type="entry name" value="EFG_C"/>
    <property type="match status" value="1"/>
</dbReference>
<feature type="compositionally biased region" description="Basic and acidic residues" evidence="5">
    <location>
        <begin position="134"/>
        <end position="146"/>
    </location>
</feature>
<dbReference type="AlphaFoldDB" id="A0A7S4K7W4"/>
<dbReference type="InterPro" id="IPR000640">
    <property type="entry name" value="EFG_V-like"/>
</dbReference>
<dbReference type="PANTHER" id="PTHR42908:SF3">
    <property type="entry name" value="ELONGATION FACTOR-LIKE GTPASE 1"/>
    <property type="match status" value="1"/>
</dbReference>
<dbReference type="Gene3D" id="3.30.230.10">
    <property type="match status" value="1"/>
</dbReference>
<evidence type="ECO:0000259" key="6">
    <source>
        <dbReference type="SMART" id="SM00838"/>
    </source>
</evidence>
<proteinExistence type="predicted"/>
<sequence>MAGGKGPEDLIQESFAADKTVKICLKAEPIPAPLLEFFSSEKYRNAISRDQNSEKAVKEIRQILHEECTRLKLPEKWIERMNNIWSIEPVGVGDNFLIGELPSSLGKVDLLDLDENSVEIISEPKAPESQTKAPKKEEKKEIKQIKEEEEGDNDDEEKEFDWMEEIELKTLTPEEVKQQLEKMKAGILNGFRHSIDNGPLCGEPVTGVALFVVDLEFYESKQEQRGYGTFSGQIMSAMSQGCKQALLVRSMRIVEPVYGCFLEVAQEVLGQATGLIRKRRGQILSDTMKEGTNWFEIDAEIPVVESFGLCKELRNWSSGSVTIPSLVMKGWRQLEDDPFYVPRSEEDKEEWGDNVKFMTNRARDIMNEVRKRKGVFVEKQLVESANKQRTLSKKK</sequence>
<dbReference type="GO" id="GO:0042256">
    <property type="term" value="P:cytosolic ribosome assembly"/>
    <property type="evidence" value="ECO:0007669"/>
    <property type="project" value="TreeGrafter"/>
</dbReference>
<dbReference type="GO" id="GO:0005525">
    <property type="term" value="F:GTP binding"/>
    <property type="evidence" value="ECO:0007669"/>
    <property type="project" value="UniProtKB-KW"/>
</dbReference>
<dbReference type="Gene3D" id="3.30.70.240">
    <property type="match status" value="1"/>
</dbReference>
<feature type="region of interest" description="Disordered" evidence="5">
    <location>
        <begin position="121"/>
        <end position="157"/>
    </location>
</feature>
<dbReference type="GO" id="GO:0003924">
    <property type="term" value="F:GTPase activity"/>
    <property type="evidence" value="ECO:0007669"/>
    <property type="project" value="TreeGrafter"/>
</dbReference>
<evidence type="ECO:0000256" key="2">
    <source>
        <dbReference type="ARBA" id="ARBA00022490"/>
    </source>
</evidence>
<dbReference type="InterPro" id="IPR035647">
    <property type="entry name" value="EFG_III/V"/>
</dbReference>
<dbReference type="InterPro" id="IPR020568">
    <property type="entry name" value="Ribosomal_Su5_D2-typ_SF"/>
</dbReference>
<protein>
    <recommendedName>
        <fullName evidence="1">Elongation factor 2</fullName>
    </recommendedName>
</protein>
<dbReference type="SMART" id="SM00838">
    <property type="entry name" value="EFG_C"/>
    <property type="match status" value="1"/>
</dbReference>
<dbReference type="GO" id="GO:1990904">
    <property type="term" value="C:ribonucleoprotein complex"/>
    <property type="evidence" value="ECO:0007669"/>
    <property type="project" value="TreeGrafter"/>
</dbReference>
<evidence type="ECO:0000256" key="5">
    <source>
        <dbReference type="SAM" id="MobiDB-lite"/>
    </source>
</evidence>
<organism evidence="7">
    <name type="scientific">Paramoeba aestuarina</name>
    <dbReference type="NCBI Taxonomy" id="180227"/>
    <lineage>
        <taxon>Eukaryota</taxon>
        <taxon>Amoebozoa</taxon>
        <taxon>Discosea</taxon>
        <taxon>Flabellinia</taxon>
        <taxon>Dactylopodida</taxon>
        <taxon>Paramoebidae</taxon>
        <taxon>Paramoeba</taxon>
    </lineage>
</organism>
<dbReference type="EMBL" id="HBKR01006886">
    <property type="protein sequence ID" value="CAE2286608.1"/>
    <property type="molecule type" value="Transcribed_RNA"/>
</dbReference>
<reference evidence="7" key="1">
    <citation type="submission" date="2021-01" db="EMBL/GenBank/DDBJ databases">
        <authorList>
            <person name="Corre E."/>
            <person name="Pelletier E."/>
            <person name="Niang G."/>
            <person name="Scheremetjew M."/>
            <person name="Finn R."/>
            <person name="Kale V."/>
            <person name="Holt S."/>
            <person name="Cochrane G."/>
            <person name="Meng A."/>
            <person name="Brown T."/>
            <person name="Cohen L."/>
        </authorList>
    </citation>
    <scope>NUCLEOTIDE SEQUENCE</scope>
    <source>
        <strain evidence="7">SoJaBio B1-5/56/2</strain>
    </source>
</reference>
<dbReference type="GO" id="GO:0043022">
    <property type="term" value="F:ribosome binding"/>
    <property type="evidence" value="ECO:0007669"/>
    <property type="project" value="TreeGrafter"/>
</dbReference>
<evidence type="ECO:0000313" key="7">
    <source>
        <dbReference type="EMBL" id="CAE2286608.1"/>
    </source>
</evidence>
<name>A0A7S4K7W4_9EUKA</name>
<keyword evidence="4" id="KW-0342">GTP-binding</keyword>
<evidence type="ECO:0000256" key="3">
    <source>
        <dbReference type="ARBA" id="ARBA00022741"/>
    </source>
</evidence>
<gene>
    <name evidence="7" type="ORF">NAES01612_LOCUS4521</name>
</gene>
<keyword evidence="3" id="KW-0547">Nucleotide-binding</keyword>
<dbReference type="SUPFAM" id="SSF54211">
    <property type="entry name" value="Ribosomal protein S5 domain 2-like"/>
    <property type="match status" value="1"/>
</dbReference>
<evidence type="ECO:0000256" key="4">
    <source>
        <dbReference type="ARBA" id="ARBA00023134"/>
    </source>
</evidence>
<dbReference type="InterPro" id="IPR005517">
    <property type="entry name" value="Transl_elong_EFG/EF2_IV"/>
</dbReference>
<dbReference type="InterPro" id="IPR014721">
    <property type="entry name" value="Ribsml_uS5_D2-typ_fold_subgr"/>
</dbReference>
<feature type="compositionally biased region" description="Acidic residues" evidence="5">
    <location>
        <begin position="147"/>
        <end position="157"/>
    </location>
</feature>
<dbReference type="Pfam" id="PF03764">
    <property type="entry name" value="EFG_IV"/>
    <property type="match status" value="1"/>
</dbReference>
<dbReference type="GO" id="GO:0005829">
    <property type="term" value="C:cytosol"/>
    <property type="evidence" value="ECO:0007669"/>
    <property type="project" value="TreeGrafter"/>
</dbReference>
<keyword evidence="2" id="KW-0963">Cytoplasm</keyword>